<keyword evidence="13" id="KW-1185">Reference proteome</keyword>
<dbReference type="PRINTS" id="PR00260">
    <property type="entry name" value="CHEMTRNSDUCR"/>
</dbReference>
<evidence type="ECO:0000256" key="7">
    <source>
        <dbReference type="PROSITE-ProRule" id="PRU00284"/>
    </source>
</evidence>
<dbReference type="InterPro" id="IPR004090">
    <property type="entry name" value="Chemotax_Me-accpt_rcpt"/>
</dbReference>
<dbReference type="PROSITE" id="PS50111">
    <property type="entry name" value="CHEMOTAXIS_TRANSDUC_2"/>
    <property type="match status" value="1"/>
</dbReference>
<comment type="similarity">
    <text evidence="6">Belongs to the methyl-accepting chemotaxis (MCP) protein family.</text>
</comment>
<dbReference type="SMART" id="SM00283">
    <property type="entry name" value="MA"/>
    <property type="match status" value="1"/>
</dbReference>
<sequence>MKWIDNAKISAKLAAMALVPSFAMLLIGGVTLHLLGQVNAGVDRIYLDRVVPLKELKGIADDYAVDVIDAVNKANAGRFTAQEALNRVEEAQSLIRERWTAYLKSDLTADEMRLVDEARKLFDDADAMIQRLVVHLRGKQGRISGQLNDFDGPLYAVIDPISDKLTELVDLQLSVAHDESEYAHGIYRQSMLLFGLLSGGAILVVVLLGWVFYRSITGQLGRLHAAMQQILHQSDLSQATTLDIPNEIGEIAKDFDRMVDRLRGLVERVGGSAVTLSGSAQQMAESLQDARATAHRQNQETDQVAAAMHEMTATAAEVAANTASAAESAERSKNLAGQGRESVQDTIGSMSVTVEHIGAVAETIVALETHAGTIGKILDVIQGVTAQTNLLALNAAIEAARAGEQGRGFAVVADEVRTLARRTQASALEIEEMVVQLQGTTHQAGEQMARSRDSAESSMEAATKAGRSLEEITEAVDAITATMTQIASAAEEQTAVASEISKGVVAISDAARQSSAGMTQLESAGQALERLAGELQEEATGFRT</sequence>
<comment type="caution">
    <text evidence="12">The sequence shown here is derived from an EMBL/GenBank/DDBJ whole genome shotgun (WGS) entry which is preliminary data.</text>
</comment>
<dbReference type="InterPro" id="IPR024478">
    <property type="entry name" value="HlyB_4HB_MCP"/>
</dbReference>
<dbReference type="PANTHER" id="PTHR32089:SF119">
    <property type="entry name" value="METHYL-ACCEPTING CHEMOTAXIS PROTEIN CTPL"/>
    <property type="match status" value="1"/>
</dbReference>
<evidence type="ECO:0000259" key="11">
    <source>
        <dbReference type="PROSITE" id="PS50885"/>
    </source>
</evidence>
<feature type="region of interest" description="Disordered" evidence="8">
    <location>
        <begin position="321"/>
        <end position="342"/>
    </location>
</feature>
<evidence type="ECO:0000256" key="9">
    <source>
        <dbReference type="SAM" id="Phobius"/>
    </source>
</evidence>
<dbReference type="Pfam" id="PF00015">
    <property type="entry name" value="MCPsignal"/>
    <property type="match status" value="1"/>
</dbReference>
<dbReference type="PROSITE" id="PS50885">
    <property type="entry name" value="HAMP"/>
    <property type="match status" value="1"/>
</dbReference>
<dbReference type="CDD" id="cd11386">
    <property type="entry name" value="MCP_signal"/>
    <property type="match status" value="1"/>
</dbReference>
<keyword evidence="5 7" id="KW-0807">Transducer</keyword>
<dbReference type="Pfam" id="PF00672">
    <property type="entry name" value="HAMP"/>
    <property type="match status" value="1"/>
</dbReference>
<dbReference type="CDD" id="cd06225">
    <property type="entry name" value="HAMP"/>
    <property type="match status" value="1"/>
</dbReference>
<accession>A0ABW4YC69</accession>
<evidence type="ECO:0000256" key="3">
    <source>
        <dbReference type="ARBA" id="ARBA00022989"/>
    </source>
</evidence>
<dbReference type="InterPro" id="IPR003660">
    <property type="entry name" value="HAMP_dom"/>
</dbReference>
<evidence type="ECO:0000313" key="12">
    <source>
        <dbReference type="EMBL" id="MFD2113230.1"/>
    </source>
</evidence>
<dbReference type="Pfam" id="PF12729">
    <property type="entry name" value="4HB_MCP_1"/>
    <property type="match status" value="1"/>
</dbReference>
<feature type="transmembrane region" description="Helical" evidence="9">
    <location>
        <begin position="192"/>
        <end position="213"/>
    </location>
</feature>
<dbReference type="SUPFAM" id="SSF58104">
    <property type="entry name" value="Methyl-accepting chemotaxis protein (MCP) signaling domain"/>
    <property type="match status" value="1"/>
</dbReference>
<name>A0ABW4YC69_9GAMM</name>
<keyword evidence="4 9" id="KW-0472">Membrane</keyword>
<dbReference type="SMART" id="SM00304">
    <property type="entry name" value="HAMP"/>
    <property type="match status" value="2"/>
</dbReference>
<evidence type="ECO:0000256" key="6">
    <source>
        <dbReference type="ARBA" id="ARBA00029447"/>
    </source>
</evidence>
<evidence type="ECO:0000313" key="13">
    <source>
        <dbReference type="Proteomes" id="UP001597337"/>
    </source>
</evidence>
<organism evidence="12 13">
    <name type="scientific">Thiorhodococcus fuscus</name>
    <dbReference type="NCBI Taxonomy" id="527200"/>
    <lineage>
        <taxon>Bacteria</taxon>
        <taxon>Pseudomonadati</taxon>
        <taxon>Pseudomonadota</taxon>
        <taxon>Gammaproteobacteria</taxon>
        <taxon>Chromatiales</taxon>
        <taxon>Chromatiaceae</taxon>
        <taxon>Thiorhodococcus</taxon>
    </lineage>
</organism>
<feature type="domain" description="HAMP" evidence="11">
    <location>
        <begin position="214"/>
        <end position="267"/>
    </location>
</feature>
<reference evidence="13" key="1">
    <citation type="journal article" date="2019" name="Int. J. Syst. Evol. Microbiol.">
        <title>The Global Catalogue of Microorganisms (GCM) 10K type strain sequencing project: providing services to taxonomists for standard genome sequencing and annotation.</title>
        <authorList>
            <consortium name="The Broad Institute Genomics Platform"/>
            <consortium name="The Broad Institute Genome Sequencing Center for Infectious Disease"/>
            <person name="Wu L."/>
            <person name="Ma J."/>
        </authorList>
    </citation>
    <scope>NUCLEOTIDE SEQUENCE [LARGE SCALE GENOMIC DNA]</scope>
    <source>
        <strain evidence="13">KACC 12597</strain>
    </source>
</reference>
<dbReference type="Gene3D" id="1.10.287.950">
    <property type="entry name" value="Methyl-accepting chemotaxis protein"/>
    <property type="match status" value="1"/>
</dbReference>
<evidence type="ECO:0000259" key="10">
    <source>
        <dbReference type="PROSITE" id="PS50111"/>
    </source>
</evidence>
<proteinExistence type="inferred from homology"/>
<dbReference type="RefSeq" id="WP_386027956.1">
    <property type="nucleotide sequence ID" value="NZ_JBHUHX010000047.1"/>
</dbReference>
<evidence type="ECO:0000256" key="4">
    <source>
        <dbReference type="ARBA" id="ARBA00023136"/>
    </source>
</evidence>
<evidence type="ECO:0000256" key="2">
    <source>
        <dbReference type="ARBA" id="ARBA00022692"/>
    </source>
</evidence>
<keyword evidence="2 9" id="KW-0812">Transmembrane</keyword>
<protein>
    <submittedName>
        <fullName evidence="12">Methyl-accepting chemotaxis protein</fullName>
    </submittedName>
</protein>
<evidence type="ECO:0000256" key="8">
    <source>
        <dbReference type="SAM" id="MobiDB-lite"/>
    </source>
</evidence>
<comment type="subcellular location">
    <subcellularLocation>
        <location evidence="1">Membrane</location>
        <topology evidence="1">Multi-pass membrane protein</topology>
    </subcellularLocation>
</comment>
<gene>
    <name evidence="12" type="ORF">ACFSJC_15375</name>
</gene>
<evidence type="ECO:0000256" key="5">
    <source>
        <dbReference type="ARBA" id="ARBA00023224"/>
    </source>
</evidence>
<feature type="transmembrane region" description="Helical" evidence="9">
    <location>
        <begin position="13"/>
        <end position="35"/>
    </location>
</feature>
<dbReference type="InterPro" id="IPR004089">
    <property type="entry name" value="MCPsignal_dom"/>
</dbReference>
<dbReference type="PANTHER" id="PTHR32089">
    <property type="entry name" value="METHYL-ACCEPTING CHEMOTAXIS PROTEIN MCPB"/>
    <property type="match status" value="1"/>
</dbReference>
<feature type="domain" description="Methyl-accepting transducer" evidence="10">
    <location>
        <begin position="272"/>
        <end position="508"/>
    </location>
</feature>
<evidence type="ECO:0000256" key="1">
    <source>
        <dbReference type="ARBA" id="ARBA00004141"/>
    </source>
</evidence>
<dbReference type="EMBL" id="JBHUHX010000047">
    <property type="protein sequence ID" value="MFD2113230.1"/>
    <property type="molecule type" value="Genomic_DNA"/>
</dbReference>
<keyword evidence="3 9" id="KW-1133">Transmembrane helix</keyword>
<dbReference type="Proteomes" id="UP001597337">
    <property type="component" value="Unassembled WGS sequence"/>
</dbReference>